<organism evidence="1">
    <name type="scientific">marine metagenome</name>
    <dbReference type="NCBI Taxonomy" id="408172"/>
    <lineage>
        <taxon>unclassified sequences</taxon>
        <taxon>metagenomes</taxon>
        <taxon>ecological metagenomes</taxon>
    </lineage>
</organism>
<gene>
    <name evidence="1" type="ORF">METZ01_LOCUS169813</name>
</gene>
<dbReference type="CDD" id="cd23763">
    <property type="entry name" value="ASKHA_ATPase_ROK"/>
    <property type="match status" value="1"/>
</dbReference>
<dbReference type="Gene3D" id="3.30.420.40">
    <property type="match status" value="2"/>
</dbReference>
<name>A0A382BTL5_9ZZZZ</name>
<dbReference type="InterPro" id="IPR000600">
    <property type="entry name" value="ROK"/>
</dbReference>
<evidence type="ECO:0000313" key="1">
    <source>
        <dbReference type="EMBL" id="SVB16959.1"/>
    </source>
</evidence>
<dbReference type="Pfam" id="PF00480">
    <property type="entry name" value="ROK"/>
    <property type="match status" value="2"/>
</dbReference>
<evidence type="ECO:0008006" key="2">
    <source>
        <dbReference type="Google" id="ProtNLM"/>
    </source>
</evidence>
<dbReference type="EMBL" id="UINC01031234">
    <property type="protein sequence ID" value="SVB16959.1"/>
    <property type="molecule type" value="Genomic_DNA"/>
</dbReference>
<sequence length="277" mass="30931">MQVIGIDIGGTKTIIGIIDITKGKVIKKISISSKQFQNDKENLKSIVSNTIDIIGKLKINKIGIGVPELIDNKGIIRGDYNFNWLNKNLADNFPKKFKVIVDSDVRCHLRAEKLYGHGKNAKNFIYINIGTGLSYAHFKNNEIYSGANGFAIHFASSKITLFDPKRNKKISLIPEDFYSGKSIMTYFKKNKNNKKQKVILENIADSLGSLIGNLVNTVDPGFIVLGGGVVLNNIEFRKMLINYSHNYFFCKDIKKIRILVSKLKIDTGVLGAAAIFK</sequence>
<reference evidence="1" key="1">
    <citation type="submission" date="2018-05" db="EMBL/GenBank/DDBJ databases">
        <authorList>
            <person name="Lanie J.A."/>
            <person name="Ng W.-L."/>
            <person name="Kazmierczak K.M."/>
            <person name="Andrzejewski T.M."/>
            <person name="Davidsen T.M."/>
            <person name="Wayne K.J."/>
            <person name="Tettelin H."/>
            <person name="Glass J.I."/>
            <person name="Rusch D."/>
            <person name="Podicherti R."/>
            <person name="Tsui H.-C.T."/>
            <person name="Winkler M.E."/>
        </authorList>
    </citation>
    <scope>NUCLEOTIDE SEQUENCE</scope>
</reference>
<dbReference type="AlphaFoldDB" id="A0A382BTL5"/>
<proteinExistence type="predicted"/>
<dbReference type="PANTHER" id="PTHR18964">
    <property type="entry name" value="ROK (REPRESSOR, ORF, KINASE) FAMILY"/>
    <property type="match status" value="1"/>
</dbReference>
<dbReference type="PANTHER" id="PTHR18964:SF149">
    <property type="entry name" value="BIFUNCTIONAL UDP-N-ACETYLGLUCOSAMINE 2-EPIMERASE_N-ACETYLMANNOSAMINE KINASE"/>
    <property type="match status" value="1"/>
</dbReference>
<dbReference type="SUPFAM" id="SSF53067">
    <property type="entry name" value="Actin-like ATPase domain"/>
    <property type="match status" value="1"/>
</dbReference>
<protein>
    <recommendedName>
        <fullName evidence="2">ROK family protein</fullName>
    </recommendedName>
</protein>
<dbReference type="InterPro" id="IPR043129">
    <property type="entry name" value="ATPase_NBD"/>
</dbReference>
<accession>A0A382BTL5</accession>